<dbReference type="AlphaFoldDB" id="A0A2H1WLZ9"/>
<sequence>MKYANVSIDPVTADHKDMKILFPINETNGNLKTVFNYQETSNPYNRTVKKYLLICSLFDEKMRVYGFNWY</sequence>
<name>A0A2H1WLZ9_SPOFR</name>
<accession>A0A2H1WLZ9</accession>
<organism evidence="1">
    <name type="scientific">Spodoptera frugiperda</name>
    <name type="common">Fall armyworm</name>
    <dbReference type="NCBI Taxonomy" id="7108"/>
    <lineage>
        <taxon>Eukaryota</taxon>
        <taxon>Metazoa</taxon>
        <taxon>Ecdysozoa</taxon>
        <taxon>Arthropoda</taxon>
        <taxon>Hexapoda</taxon>
        <taxon>Insecta</taxon>
        <taxon>Pterygota</taxon>
        <taxon>Neoptera</taxon>
        <taxon>Endopterygota</taxon>
        <taxon>Lepidoptera</taxon>
        <taxon>Glossata</taxon>
        <taxon>Ditrysia</taxon>
        <taxon>Noctuoidea</taxon>
        <taxon>Noctuidae</taxon>
        <taxon>Amphipyrinae</taxon>
        <taxon>Spodoptera</taxon>
    </lineage>
</organism>
<dbReference type="EMBL" id="ODYU01009203">
    <property type="protein sequence ID" value="SOQ53464.1"/>
    <property type="molecule type" value="Genomic_DNA"/>
</dbReference>
<protein>
    <submittedName>
        <fullName evidence="1">SFRICE_021744</fullName>
    </submittedName>
</protein>
<reference evidence="1" key="1">
    <citation type="submission" date="2016-07" db="EMBL/GenBank/DDBJ databases">
        <authorList>
            <person name="Bretaudeau A."/>
        </authorList>
    </citation>
    <scope>NUCLEOTIDE SEQUENCE</scope>
    <source>
        <strain evidence="1">Rice</strain>
        <tissue evidence="1">Whole body</tissue>
    </source>
</reference>
<gene>
    <name evidence="1" type="ORF">SFRICE_021744</name>
</gene>
<proteinExistence type="predicted"/>
<evidence type="ECO:0000313" key="1">
    <source>
        <dbReference type="EMBL" id="SOQ53464.1"/>
    </source>
</evidence>